<evidence type="ECO:0000256" key="8">
    <source>
        <dbReference type="ARBA" id="ARBA00023180"/>
    </source>
</evidence>
<dbReference type="InterPro" id="IPR050843">
    <property type="entry name" value="Glycosyl_Hydrlase_38"/>
</dbReference>
<dbReference type="SUPFAM" id="SSF74650">
    <property type="entry name" value="Galactose mutarotase-like"/>
    <property type="match status" value="1"/>
</dbReference>
<dbReference type="InterPro" id="IPR013780">
    <property type="entry name" value="Glyco_hydro_b"/>
</dbReference>
<comment type="cofactor">
    <cofactor evidence="10">
        <name>Zn(2+)</name>
        <dbReference type="ChEBI" id="CHEBI:29105"/>
    </cofactor>
    <text evidence="10">Binds 1 zinc ion per subunit.</text>
</comment>
<feature type="signal peptide" evidence="10">
    <location>
        <begin position="1"/>
        <end position="22"/>
    </location>
</feature>
<dbReference type="InterPro" id="IPR015341">
    <property type="entry name" value="Glyco_hydro_38_cen"/>
</dbReference>
<evidence type="ECO:0000256" key="5">
    <source>
        <dbReference type="ARBA" id="ARBA00022801"/>
    </source>
</evidence>
<dbReference type="InterPro" id="IPR011682">
    <property type="entry name" value="Glyco_hydro_38_C"/>
</dbReference>
<keyword evidence="8" id="KW-0325">Glycoprotein</keyword>
<accession>A0AAD7UIZ2</accession>
<dbReference type="InterPro" id="IPR000602">
    <property type="entry name" value="Glyco_hydro_38_N"/>
</dbReference>
<keyword evidence="13" id="KW-1185">Reference proteome</keyword>
<dbReference type="EMBL" id="JAQMWT010000186">
    <property type="protein sequence ID" value="KAJ8607976.1"/>
    <property type="molecule type" value="Genomic_DNA"/>
</dbReference>
<dbReference type="GO" id="GO:0005764">
    <property type="term" value="C:lysosome"/>
    <property type="evidence" value="ECO:0007669"/>
    <property type="project" value="TreeGrafter"/>
</dbReference>
<dbReference type="Pfam" id="PF09261">
    <property type="entry name" value="Alpha-mann_mid"/>
    <property type="match status" value="1"/>
</dbReference>
<dbReference type="InterPro" id="IPR027291">
    <property type="entry name" value="Glyco_hydro_38_N_sf"/>
</dbReference>
<dbReference type="AlphaFoldDB" id="A0AAD7UIZ2"/>
<dbReference type="SUPFAM" id="SSF88713">
    <property type="entry name" value="Glycoside hydrolase/deacetylase"/>
    <property type="match status" value="1"/>
</dbReference>
<evidence type="ECO:0000256" key="10">
    <source>
        <dbReference type="RuleBase" id="RU361199"/>
    </source>
</evidence>
<dbReference type="GO" id="GO:0030246">
    <property type="term" value="F:carbohydrate binding"/>
    <property type="evidence" value="ECO:0007669"/>
    <property type="project" value="InterPro"/>
</dbReference>
<feature type="domain" description="Glycoside hydrolase family 38 central" evidence="11">
    <location>
        <begin position="407"/>
        <end position="501"/>
    </location>
</feature>
<evidence type="ECO:0000313" key="12">
    <source>
        <dbReference type="EMBL" id="KAJ8607976.1"/>
    </source>
</evidence>
<dbReference type="GO" id="GO:0004559">
    <property type="term" value="F:alpha-mannosidase activity"/>
    <property type="evidence" value="ECO:0007669"/>
    <property type="project" value="UniProtKB-EC"/>
</dbReference>
<dbReference type="SUPFAM" id="SSF88688">
    <property type="entry name" value="Families 57/38 glycoside transferase middle domain"/>
    <property type="match status" value="1"/>
</dbReference>
<organism evidence="12 13">
    <name type="scientific">Chrysophaeum taylorii</name>
    <dbReference type="NCBI Taxonomy" id="2483200"/>
    <lineage>
        <taxon>Eukaryota</taxon>
        <taxon>Sar</taxon>
        <taxon>Stramenopiles</taxon>
        <taxon>Ochrophyta</taxon>
        <taxon>Pelagophyceae</taxon>
        <taxon>Pelagomonadales</taxon>
        <taxon>Pelagomonadaceae</taxon>
        <taxon>Chrysophaeum</taxon>
    </lineage>
</organism>
<dbReference type="Gene3D" id="2.60.40.1180">
    <property type="entry name" value="Golgi alpha-mannosidase II"/>
    <property type="match status" value="1"/>
</dbReference>
<evidence type="ECO:0000256" key="2">
    <source>
        <dbReference type="ARBA" id="ARBA00009792"/>
    </source>
</evidence>
<dbReference type="PANTHER" id="PTHR11607:SF3">
    <property type="entry name" value="LYSOSOMAL ALPHA-MANNOSIDASE"/>
    <property type="match status" value="1"/>
</dbReference>
<evidence type="ECO:0000259" key="11">
    <source>
        <dbReference type="SMART" id="SM00872"/>
    </source>
</evidence>
<protein>
    <recommendedName>
        <fullName evidence="3 10">Alpha-mannosidase</fullName>
        <ecNumber evidence="10">3.2.1.-</ecNumber>
    </recommendedName>
</protein>
<dbReference type="Gene3D" id="2.60.40.1360">
    <property type="match status" value="1"/>
</dbReference>
<dbReference type="InterPro" id="IPR011330">
    <property type="entry name" value="Glyco_hydro/deAcase_b/a-brl"/>
</dbReference>
<comment type="catalytic activity">
    <reaction evidence="1">
        <text>Hydrolysis of terminal, non-reducing alpha-D-mannose residues in alpha-D-mannosides.</text>
        <dbReference type="EC" id="3.2.1.24"/>
    </reaction>
</comment>
<keyword evidence="10" id="KW-0732">Signal</keyword>
<dbReference type="GO" id="GO:0006013">
    <property type="term" value="P:mannose metabolic process"/>
    <property type="evidence" value="ECO:0007669"/>
    <property type="project" value="InterPro"/>
</dbReference>
<keyword evidence="6 10" id="KW-0862">Zinc</keyword>
<dbReference type="PANTHER" id="PTHR11607">
    <property type="entry name" value="ALPHA-MANNOSIDASE"/>
    <property type="match status" value="1"/>
</dbReference>
<name>A0AAD7UIZ2_9STRA</name>
<dbReference type="Proteomes" id="UP001230188">
    <property type="component" value="Unassembled WGS sequence"/>
</dbReference>
<dbReference type="InterPro" id="IPR041147">
    <property type="entry name" value="GH38_C"/>
</dbReference>
<dbReference type="Pfam" id="PF01074">
    <property type="entry name" value="Glyco_hydro_38N"/>
    <property type="match status" value="1"/>
</dbReference>
<dbReference type="FunFam" id="1.20.1270.50:FF:000002">
    <property type="entry name" value="Alpha-mannosidase"/>
    <property type="match status" value="1"/>
</dbReference>
<dbReference type="GO" id="GO:0046872">
    <property type="term" value="F:metal ion binding"/>
    <property type="evidence" value="ECO:0007669"/>
    <property type="project" value="UniProtKB-KW"/>
</dbReference>
<keyword evidence="4 10" id="KW-0479">Metal-binding</keyword>
<dbReference type="SMART" id="SM00872">
    <property type="entry name" value="Alpha-mann_mid"/>
    <property type="match status" value="1"/>
</dbReference>
<feature type="chain" id="PRO_5041767252" description="Alpha-mannosidase" evidence="10">
    <location>
        <begin position="23"/>
        <end position="1120"/>
    </location>
</feature>
<sequence length="1120" mass="123189">MTGAMILSVAAVQSLLVGRSEANGAHDVHGNPLTGLAPQEIAVTASGSLGDRPASITYWSERSDAEKASLEPPYSPPANWKYNTSSGPMPGMINVHLVPHSHDDVGWQVTVDQYFYEEVYYIVDTVTQNLAENPDRKFIEVETGFFARWWDEANEFKRERARTLARNGQLEFINGGWCMHDEASPTWDEMVDQTTRGHQFLLQHLNATPRGTWQVDPFGHTNTQAWLLGYEAGMPSLYFGRMDWQDRDMRFDATRAPLKGFEWIWQGSNSLPHAKVFGGELFGSGSGGYSTWFNFDSTSPQVVDDPQLQDYNVDEWVDKLVQDAMEQYSRSLTEHQMWACGTDFNFQNAAHWYTNLDKLIHYGNLNGSVNFFYSTPTIYTDWKLRNENVEYEVRTDDIMPLADDAHDYWTGYFASRPALKYQVRTATNLLQAGRLLEVVANTTLEDVMVLAGEADVSPHPAPRLGRSWTDGLEGAVGLATHHDGMSGTERQDVTDDYSMRISEQAVLAEVGIAASVAKLTGANALGLAQCNCDGVGACLNASICAATAEAKSTLTVAAWNSLAQPRTEVLMVPVVSSSWSCAFGDEALPTQILPLDDRTKSLPLMYLNSYNMTPAEVKAAEAELANEADAILAVEVSLPAVGLATFECATAGRPLQGVDNHEKPAAEQERERERAVVVSNEHYELEFDPTTNLLSRVTNLASGVSANLAVTWGWYNSSVGGTTDYPADIDPATASPAYSSQKSGAYIFRPNSSEVFGFETSDVTLEVVEGDLVTQVTQRFSSWASHVFRLYENANYVEVEFTAGPIPVDTPWFEPVAYDDNGTALPNNWGKEVILKYASSLATNDTYYTDSNGREMVKRVKNKRGPSYPDPYNISEPVAGNFYPITQLASIDDGDVELAVVVDRSVGGASLASGELEFMVHRRIQDDDSRGVEEPLNETMCGCNDINAAPGEMGEYGREGDGGCECTGLAIRGKHWLVLDRIQDSRAARRQLVERLNFPPVLVFDSDNRAALPSSLNVSAIQAALPPNVKLATITSNYAAWHDGAWLLRLAHLYEVGEHPTLAQPVDVDLTAVFATAGLKITAAYETTLTANQPKPGSTFEFPTATVRPMEVKTFLAHFE</sequence>
<comment type="caution">
    <text evidence="12">The sequence shown here is derived from an EMBL/GenBank/DDBJ whole genome shotgun (WGS) entry which is preliminary data.</text>
</comment>
<dbReference type="EC" id="3.2.1.-" evidence="10"/>
<evidence type="ECO:0000256" key="6">
    <source>
        <dbReference type="ARBA" id="ARBA00022833"/>
    </source>
</evidence>
<dbReference type="Pfam" id="PF07748">
    <property type="entry name" value="Glyco_hydro_38C"/>
    <property type="match status" value="1"/>
</dbReference>
<proteinExistence type="inferred from homology"/>
<evidence type="ECO:0000256" key="1">
    <source>
        <dbReference type="ARBA" id="ARBA00000365"/>
    </source>
</evidence>
<keyword evidence="5 10" id="KW-0378">Hydrolase</keyword>
<dbReference type="CDD" id="cd10810">
    <property type="entry name" value="GH38N_AMII_LAM_like"/>
    <property type="match status" value="1"/>
</dbReference>
<evidence type="ECO:0000256" key="3">
    <source>
        <dbReference type="ARBA" id="ARBA00012752"/>
    </source>
</evidence>
<dbReference type="Gene3D" id="2.70.98.30">
    <property type="entry name" value="Golgi alpha-mannosidase II, domain 4"/>
    <property type="match status" value="1"/>
</dbReference>
<evidence type="ECO:0000256" key="9">
    <source>
        <dbReference type="ARBA" id="ARBA00023295"/>
    </source>
</evidence>
<keyword evidence="9 10" id="KW-0326">Glycosidase</keyword>
<gene>
    <name evidence="12" type="ORF">CTAYLR_008233</name>
</gene>
<evidence type="ECO:0000256" key="4">
    <source>
        <dbReference type="ARBA" id="ARBA00022723"/>
    </source>
</evidence>
<comment type="similarity">
    <text evidence="2 10">Belongs to the glycosyl hydrolase 38 family.</text>
</comment>
<evidence type="ECO:0000256" key="7">
    <source>
        <dbReference type="ARBA" id="ARBA00023157"/>
    </source>
</evidence>
<dbReference type="InterPro" id="IPR011013">
    <property type="entry name" value="Gal_mutarotase_sf_dom"/>
</dbReference>
<keyword evidence="7" id="KW-1015">Disulfide bond</keyword>
<reference evidence="12" key="1">
    <citation type="submission" date="2023-01" db="EMBL/GenBank/DDBJ databases">
        <title>Metagenome sequencing of chrysophaentin producing Chrysophaeum taylorii.</title>
        <authorList>
            <person name="Davison J."/>
            <person name="Bewley C."/>
        </authorList>
    </citation>
    <scope>NUCLEOTIDE SEQUENCE</scope>
    <source>
        <strain evidence="12">NIES-1699</strain>
    </source>
</reference>
<evidence type="ECO:0000313" key="13">
    <source>
        <dbReference type="Proteomes" id="UP001230188"/>
    </source>
</evidence>
<dbReference type="Gene3D" id="3.20.110.10">
    <property type="entry name" value="Glycoside hydrolase 38, N terminal domain"/>
    <property type="match status" value="1"/>
</dbReference>
<dbReference type="Pfam" id="PF17677">
    <property type="entry name" value="Glyco_hydro38C2"/>
    <property type="match status" value="1"/>
</dbReference>
<dbReference type="Gene3D" id="1.20.1270.50">
    <property type="entry name" value="Glycoside hydrolase family 38, central domain"/>
    <property type="match status" value="2"/>
</dbReference>
<dbReference type="InterPro" id="IPR037094">
    <property type="entry name" value="Glyco_hydro_38_cen_sf"/>
</dbReference>
<dbReference type="InterPro" id="IPR028995">
    <property type="entry name" value="Glyco_hydro_57/38_cen_sf"/>
</dbReference>